<accession>A0A7J9AAS0</accession>
<gene>
    <name evidence="4" type="ORF">Golax_008536</name>
</gene>
<evidence type="ECO:0000256" key="1">
    <source>
        <dbReference type="ARBA" id="ARBA00022603"/>
    </source>
</evidence>
<dbReference type="InterPro" id="IPR004159">
    <property type="entry name" value="Put_SAM_MeTrfase"/>
</dbReference>
<keyword evidence="2" id="KW-0808">Transferase</keyword>
<keyword evidence="1" id="KW-0489">Methyltransferase</keyword>
<dbReference type="Pfam" id="PF03141">
    <property type="entry name" value="Methyltransf_29"/>
    <property type="match status" value="1"/>
</dbReference>
<evidence type="ECO:0008006" key="6">
    <source>
        <dbReference type="Google" id="ProtNLM"/>
    </source>
</evidence>
<reference evidence="4 5" key="1">
    <citation type="journal article" date="2019" name="Genome Biol. Evol.">
        <title>Insights into the evolution of the New World diploid cottons (Gossypium, subgenus Houzingenia) based on genome sequencing.</title>
        <authorList>
            <person name="Grover C.E."/>
            <person name="Arick M.A. 2nd"/>
            <person name="Thrash A."/>
            <person name="Conover J.L."/>
            <person name="Sanders W.S."/>
            <person name="Peterson D.G."/>
            <person name="Frelichowski J.E."/>
            <person name="Scheffler J.A."/>
            <person name="Scheffler B.E."/>
            <person name="Wendel J.F."/>
        </authorList>
    </citation>
    <scope>NUCLEOTIDE SEQUENCE [LARGE SCALE GENOMIC DNA]</scope>
    <source>
        <strain evidence="4">4</strain>
        <tissue evidence="4">Leaf</tissue>
    </source>
</reference>
<dbReference type="AlphaFoldDB" id="A0A7J9AAS0"/>
<sequence>MDAHISRKEIFRAESKYLNEIIENYVRAYHWKDMKLRNVMDMRAGLGG</sequence>
<organism evidence="4 5">
    <name type="scientific">Gossypium laxum</name>
    <dbReference type="NCBI Taxonomy" id="34288"/>
    <lineage>
        <taxon>Eukaryota</taxon>
        <taxon>Viridiplantae</taxon>
        <taxon>Streptophyta</taxon>
        <taxon>Embryophyta</taxon>
        <taxon>Tracheophyta</taxon>
        <taxon>Spermatophyta</taxon>
        <taxon>Magnoliopsida</taxon>
        <taxon>eudicotyledons</taxon>
        <taxon>Gunneridae</taxon>
        <taxon>Pentapetalae</taxon>
        <taxon>rosids</taxon>
        <taxon>malvids</taxon>
        <taxon>Malvales</taxon>
        <taxon>Malvaceae</taxon>
        <taxon>Malvoideae</taxon>
        <taxon>Gossypium</taxon>
    </lineage>
</organism>
<protein>
    <recommendedName>
        <fullName evidence="6">Methyltransferase</fullName>
    </recommendedName>
</protein>
<proteinExistence type="predicted"/>
<keyword evidence="3" id="KW-0325">Glycoprotein</keyword>
<dbReference type="GO" id="GO:0032259">
    <property type="term" value="P:methylation"/>
    <property type="evidence" value="ECO:0007669"/>
    <property type="project" value="UniProtKB-KW"/>
</dbReference>
<name>A0A7J9AAS0_9ROSI</name>
<dbReference type="EMBL" id="JABEZV010000009">
    <property type="protein sequence ID" value="MBA0720942.1"/>
    <property type="molecule type" value="Genomic_DNA"/>
</dbReference>
<dbReference type="Proteomes" id="UP000593574">
    <property type="component" value="Unassembled WGS sequence"/>
</dbReference>
<evidence type="ECO:0000256" key="3">
    <source>
        <dbReference type="ARBA" id="ARBA00023180"/>
    </source>
</evidence>
<dbReference type="GO" id="GO:0008168">
    <property type="term" value="F:methyltransferase activity"/>
    <property type="evidence" value="ECO:0007669"/>
    <property type="project" value="UniProtKB-KW"/>
</dbReference>
<comment type="caution">
    <text evidence="4">The sequence shown here is derived from an EMBL/GenBank/DDBJ whole genome shotgun (WGS) entry which is preliminary data.</text>
</comment>
<evidence type="ECO:0000256" key="2">
    <source>
        <dbReference type="ARBA" id="ARBA00022679"/>
    </source>
</evidence>
<evidence type="ECO:0000313" key="5">
    <source>
        <dbReference type="Proteomes" id="UP000593574"/>
    </source>
</evidence>
<keyword evidence="5" id="KW-1185">Reference proteome</keyword>
<evidence type="ECO:0000313" key="4">
    <source>
        <dbReference type="EMBL" id="MBA0720942.1"/>
    </source>
</evidence>